<dbReference type="EMBL" id="CP159253">
    <property type="protein sequence ID" value="XCG49368.1"/>
    <property type="molecule type" value="Genomic_DNA"/>
</dbReference>
<feature type="chain" id="PRO_5043964179" evidence="1">
    <location>
        <begin position="35"/>
        <end position="166"/>
    </location>
</feature>
<feature type="signal peptide" evidence="1">
    <location>
        <begin position="1"/>
        <end position="34"/>
    </location>
</feature>
<proteinExistence type="predicted"/>
<evidence type="ECO:0000259" key="2">
    <source>
        <dbReference type="Pfam" id="PF07883"/>
    </source>
</evidence>
<sequence length="166" mass="17653">MFLKTIAVRNPAKLALAFGLLASAAAFSAAPVHAGECPADQVAAGAMQPGATAPKDVADEVLASIDLSSKGADWKGNMFRLRKLVVQPGGIVPWHDHKARPANIYIVEGAITEYRSDCKVAIEHKAGEVTEEFGDLAHWWQNNGSAPAVLISADILPPEMDDDHTM</sequence>
<evidence type="ECO:0000256" key="1">
    <source>
        <dbReference type="SAM" id="SignalP"/>
    </source>
</evidence>
<dbReference type="InterPro" id="IPR014710">
    <property type="entry name" value="RmlC-like_jellyroll"/>
</dbReference>
<dbReference type="Gene3D" id="2.60.120.10">
    <property type="entry name" value="Jelly Rolls"/>
    <property type="match status" value="1"/>
</dbReference>
<protein>
    <submittedName>
        <fullName evidence="3">Cupin domain-containing protein</fullName>
    </submittedName>
</protein>
<dbReference type="RefSeq" id="WP_353643097.1">
    <property type="nucleotide sequence ID" value="NZ_CP159253.1"/>
</dbReference>
<reference evidence="3" key="1">
    <citation type="submission" date="2024-06" db="EMBL/GenBank/DDBJ databases">
        <title>Mesorhizobium karijinii sp. nov., a symbiont of the iconic Swainsona formosa from arid Australia.</title>
        <authorList>
            <person name="Hill Y.J."/>
            <person name="Watkin E.L.J."/>
            <person name="O'Hara G.W."/>
            <person name="Terpolilli J."/>
            <person name="Tye M.L."/>
            <person name="Kohlmeier M.G."/>
        </authorList>
    </citation>
    <scope>NUCLEOTIDE SEQUENCE</scope>
    <source>
        <strain evidence="3">WSM2240</strain>
    </source>
</reference>
<evidence type="ECO:0000313" key="3">
    <source>
        <dbReference type="EMBL" id="XCG49368.1"/>
    </source>
</evidence>
<name>A0AAU8CQZ7_9HYPH</name>
<gene>
    <name evidence="3" type="ORF">ABVK50_01640</name>
</gene>
<organism evidence="3">
    <name type="scientific">Mesorhizobium sp. WSM2240</name>
    <dbReference type="NCBI Taxonomy" id="3228851"/>
    <lineage>
        <taxon>Bacteria</taxon>
        <taxon>Pseudomonadati</taxon>
        <taxon>Pseudomonadota</taxon>
        <taxon>Alphaproteobacteria</taxon>
        <taxon>Hyphomicrobiales</taxon>
        <taxon>Phyllobacteriaceae</taxon>
        <taxon>Mesorhizobium</taxon>
    </lineage>
</organism>
<dbReference type="InterPro" id="IPR011051">
    <property type="entry name" value="RmlC_Cupin_sf"/>
</dbReference>
<dbReference type="AlphaFoldDB" id="A0AAU8CQZ7"/>
<dbReference type="Pfam" id="PF07883">
    <property type="entry name" value="Cupin_2"/>
    <property type="match status" value="1"/>
</dbReference>
<dbReference type="InterPro" id="IPR013096">
    <property type="entry name" value="Cupin_2"/>
</dbReference>
<accession>A0AAU8CQZ7</accession>
<feature type="domain" description="Cupin type-2" evidence="2">
    <location>
        <begin position="85"/>
        <end position="152"/>
    </location>
</feature>
<dbReference type="SUPFAM" id="SSF51182">
    <property type="entry name" value="RmlC-like cupins"/>
    <property type="match status" value="1"/>
</dbReference>
<keyword evidence="1" id="KW-0732">Signal</keyword>